<dbReference type="AlphaFoldDB" id="A0A5S4ZSV4"/>
<dbReference type="PANTHER" id="PTHR37691">
    <property type="entry name" value="BLR3518 PROTEIN"/>
    <property type="match status" value="1"/>
</dbReference>
<gene>
    <name evidence="1" type="ORF">LX24_01409</name>
</gene>
<proteinExistence type="predicted"/>
<organism evidence="1 2">
    <name type="scientific">Desulfallas thermosapovorans DSM 6562</name>
    <dbReference type="NCBI Taxonomy" id="1121431"/>
    <lineage>
        <taxon>Bacteria</taxon>
        <taxon>Bacillati</taxon>
        <taxon>Bacillota</taxon>
        <taxon>Clostridia</taxon>
        <taxon>Eubacteriales</taxon>
        <taxon>Desulfallaceae</taxon>
        <taxon>Desulfallas</taxon>
    </lineage>
</organism>
<dbReference type="SUPFAM" id="SSF75169">
    <property type="entry name" value="DsrEFH-like"/>
    <property type="match status" value="1"/>
</dbReference>
<dbReference type="Proteomes" id="UP000323166">
    <property type="component" value="Unassembled WGS sequence"/>
</dbReference>
<reference evidence="1 2" key="1">
    <citation type="submission" date="2019-07" db="EMBL/GenBank/DDBJ databases">
        <title>Genomic Encyclopedia of Type Strains, Phase I: the one thousand microbial genomes (KMG-I) project.</title>
        <authorList>
            <person name="Kyrpides N."/>
        </authorList>
    </citation>
    <scope>NUCLEOTIDE SEQUENCE [LARGE SCALE GENOMIC DNA]</scope>
    <source>
        <strain evidence="1 2">DSM 6562</strain>
    </source>
</reference>
<dbReference type="InterPro" id="IPR027396">
    <property type="entry name" value="DsrEFH-like"/>
</dbReference>
<evidence type="ECO:0000313" key="2">
    <source>
        <dbReference type="Proteomes" id="UP000323166"/>
    </source>
</evidence>
<protein>
    <submittedName>
        <fullName evidence="1">Uncharacterized protein</fullName>
    </submittedName>
</protein>
<dbReference type="Pfam" id="PF02635">
    <property type="entry name" value="DsrE"/>
    <property type="match status" value="1"/>
</dbReference>
<comment type="caution">
    <text evidence="1">The sequence shown here is derived from an EMBL/GenBank/DDBJ whole genome shotgun (WGS) entry which is preliminary data.</text>
</comment>
<accession>A0A5S4ZSV4</accession>
<keyword evidence="2" id="KW-1185">Reference proteome</keyword>
<dbReference type="PANTHER" id="PTHR37691:SF1">
    <property type="entry name" value="BLR3518 PROTEIN"/>
    <property type="match status" value="1"/>
</dbReference>
<name>A0A5S4ZSV4_9FIRM</name>
<sequence>MSRLKVLFHVNENPRWPRVIVNVQNFIKDVGQGQADIEIVANGAAVTAYGSGPEEDLHREMQELAALGVVFAACRNALNMHSLAEKSLPAYVRVVPAGITEIAKKQSQGYAYIKP</sequence>
<evidence type="ECO:0000313" key="1">
    <source>
        <dbReference type="EMBL" id="TYO96019.1"/>
    </source>
</evidence>
<dbReference type="EMBL" id="VNHM01000006">
    <property type="protein sequence ID" value="TYO96019.1"/>
    <property type="molecule type" value="Genomic_DNA"/>
</dbReference>
<dbReference type="InterPro" id="IPR003787">
    <property type="entry name" value="Sulphur_relay_DsrE/F-like"/>
</dbReference>
<dbReference type="Gene3D" id="3.40.1260.10">
    <property type="entry name" value="DsrEFH-like"/>
    <property type="match status" value="1"/>
</dbReference>
<dbReference type="RefSeq" id="WP_166511431.1">
    <property type="nucleotide sequence ID" value="NZ_VNHM01000006.1"/>
</dbReference>